<dbReference type="InterPro" id="IPR005107">
    <property type="entry name" value="CO_DH_flav_C"/>
</dbReference>
<keyword evidence="5" id="KW-0614">Plasmid</keyword>
<evidence type="ECO:0000313" key="5">
    <source>
        <dbReference type="EMBL" id="QCS44547.1"/>
    </source>
</evidence>
<dbReference type="Gene3D" id="3.30.465.10">
    <property type="match status" value="1"/>
</dbReference>
<dbReference type="Pfam" id="PF03450">
    <property type="entry name" value="CO_deh_flav_C"/>
    <property type="match status" value="1"/>
</dbReference>
<dbReference type="InterPro" id="IPR036683">
    <property type="entry name" value="CO_DH_flav_C_dom_sf"/>
</dbReference>
<dbReference type="PANTHER" id="PTHR42659">
    <property type="entry name" value="XANTHINE DEHYDROGENASE SUBUNIT C-RELATED"/>
    <property type="match status" value="1"/>
</dbReference>
<dbReference type="InterPro" id="IPR016167">
    <property type="entry name" value="FAD-bd_PCMH_sub1"/>
</dbReference>
<dbReference type="SMART" id="SM01092">
    <property type="entry name" value="CO_deh_flav_C"/>
    <property type="match status" value="1"/>
</dbReference>
<keyword evidence="2" id="KW-0274">FAD</keyword>
<dbReference type="GeneID" id="40267552"/>
<evidence type="ECO:0000256" key="3">
    <source>
        <dbReference type="ARBA" id="ARBA00023002"/>
    </source>
</evidence>
<dbReference type="SUPFAM" id="SSF56176">
    <property type="entry name" value="FAD-binding/transporter-associated domain-like"/>
    <property type="match status" value="1"/>
</dbReference>
<keyword evidence="3" id="KW-0560">Oxidoreductase</keyword>
<sequence>MYPSKFEHVPVQSIDDAITALKEYDDAELIAGGQSLVPLQKTRFASPDHLIDIGNIDELQYVEAEDDAVRVGALATHTEIQQAPPIRDHVHLFSECISQIADWPVRNQGTFGGTIAEADPSGDYLPVMQVLNPDIELAGPEGERMVPFDEFYIGMFTVDMAETELVIGARIPKIETAVPDAAAVGSTYKKHAERSGDYALVGIAAIVAIDADGMVADAKLSVGAVGPLTRATEAEAAVEGTELDENALNEAAAAVREAVLPDEEGPEGEYKEAMAGEFAERALQTAYERATENL</sequence>
<dbReference type="GO" id="GO:0071949">
    <property type="term" value="F:FAD binding"/>
    <property type="evidence" value="ECO:0007669"/>
    <property type="project" value="InterPro"/>
</dbReference>
<dbReference type="InterPro" id="IPR051312">
    <property type="entry name" value="Diverse_Substr_Oxidored"/>
</dbReference>
<dbReference type="Pfam" id="PF00941">
    <property type="entry name" value="FAD_binding_5"/>
    <property type="match status" value="1"/>
</dbReference>
<geneLocation type="plasmid" evidence="6">
    <name>pnve500</name>
</geneLocation>
<gene>
    <name evidence="5" type="ORF">FEJ81_19720</name>
</gene>
<evidence type="ECO:0000259" key="4">
    <source>
        <dbReference type="PROSITE" id="PS51387"/>
    </source>
</evidence>
<dbReference type="RefSeq" id="WP_138246975.1">
    <property type="nucleotide sequence ID" value="NZ_CP040331.1"/>
</dbReference>
<dbReference type="Gene3D" id="3.30.390.50">
    <property type="entry name" value="CO dehydrogenase flavoprotein, C-terminal domain"/>
    <property type="match status" value="1"/>
</dbReference>
<reference evidence="6" key="1">
    <citation type="submission" date="2019-05" db="EMBL/GenBank/DDBJ databases">
        <title>Genome sequence and methylation pattern of the halophilic Archaeon Natrinema versiforme BOL5-4.</title>
        <authorList>
            <person name="DasSarma P."/>
            <person name="Anton B.P."/>
            <person name="DasSarma S.L."/>
            <person name="Martinez F.L."/>
            <person name="Guzman D."/>
            <person name="Roberts R.J."/>
            <person name="DasSarma S."/>
        </authorList>
    </citation>
    <scope>NUCLEOTIDE SEQUENCE [LARGE SCALE GENOMIC DNA]</scope>
    <source>
        <strain evidence="6">BOL5-4</strain>
        <plasmid evidence="6">pnve500</plasmid>
    </source>
</reference>
<dbReference type="SUPFAM" id="SSF55447">
    <property type="entry name" value="CO dehydrogenase flavoprotein C-terminal domain-like"/>
    <property type="match status" value="1"/>
</dbReference>
<dbReference type="Proteomes" id="UP000302218">
    <property type="component" value="Plasmid pNVE500"/>
</dbReference>
<evidence type="ECO:0000313" key="6">
    <source>
        <dbReference type="Proteomes" id="UP000302218"/>
    </source>
</evidence>
<evidence type="ECO:0000256" key="2">
    <source>
        <dbReference type="ARBA" id="ARBA00022827"/>
    </source>
</evidence>
<proteinExistence type="predicted"/>
<dbReference type="EMBL" id="CP040331">
    <property type="protein sequence ID" value="QCS44547.1"/>
    <property type="molecule type" value="Genomic_DNA"/>
</dbReference>
<dbReference type="AlphaFoldDB" id="A0A4P8WLU0"/>
<dbReference type="InterPro" id="IPR002346">
    <property type="entry name" value="Mopterin_DH_FAD-bd"/>
</dbReference>
<dbReference type="PANTHER" id="PTHR42659:SF2">
    <property type="entry name" value="XANTHINE DEHYDROGENASE SUBUNIT C-RELATED"/>
    <property type="match status" value="1"/>
</dbReference>
<evidence type="ECO:0000256" key="1">
    <source>
        <dbReference type="ARBA" id="ARBA00022630"/>
    </source>
</evidence>
<organism evidence="5 6">
    <name type="scientific">Natrinema versiforme</name>
    <dbReference type="NCBI Taxonomy" id="88724"/>
    <lineage>
        <taxon>Archaea</taxon>
        <taxon>Methanobacteriati</taxon>
        <taxon>Methanobacteriota</taxon>
        <taxon>Stenosarchaea group</taxon>
        <taxon>Halobacteria</taxon>
        <taxon>Halobacteriales</taxon>
        <taxon>Natrialbaceae</taxon>
        <taxon>Natrinema</taxon>
    </lineage>
</organism>
<keyword evidence="1" id="KW-0285">Flavoprotein</keyword>
<dbReference type="GO" id="GO:0016491">
    <property type="term" value="F:oxidoreductase activity"/>
    <property type="evidence" value="ECO:0007669"/>
    <property type="project" value="UniProtKB-KW"/>
</dbReference>
<dbReference type="InterPro" id="IPR036318">
    <property type="entry name" value="FAD-bd_PCMH-like_sf"/>
</dbReference>
<protein>
    <recommendedName>
        <fullName evidence="4">FAD-binding PCMH-type domain-containing protein</fullName>
    </recommendedName>
</protein>
<name>A0A4P8WLU0_9EURY</name>
<feature type="domain" description="FAD-binding PCMH-type" evidence="4">
    <location>
        <begin position="1"/>
        <end position="176"/>
    </location>
</feature>
<dbReference type="OrthoDB" id="19205at2157"/>
<dbReference type="InterPro" id="IPR016166">
    <property type="entry name" value="FAD-bd_PCMH"/>
</dbReference>
<dbReference type="PROSITE" id="PS51387">
    <property type="entry name" value="FAD_PCMH"/>
    <property type="match status" value="1"/>
</dbReference>
<dbReference type="Gene3D" id="3.30.43.10">
    <property type="entry name" value="Uridine Diphospho-n-acetylenolpyruvylglucosamine Reductase, domain 2"/>
    <property type="match status" value="1"/>
</dbReference>
<dbReference type="KEGG" id="nvr:FEJ81_19720"/>
<accession>A0A4P8WLU0</accession>
<dbReference type="InterPro" id="IPR016169">
    <property type="entry name" value="FAD-bd_PCMH_sub2"/>
</dbReference>